<evidence type="ECO:0000259" key="10">
    <source>
        <dbReference type="PROSITE" id="PS50089"/>
    </source>
</evidence>
<keyword evidence="4 6" id="KW-0863">Zinc-finger</keyword>
<evidence type="ECO:0000256" key="4">
    <source>
        <dbReference type="ARBA" id="ARBA00022771"/>
    </source>
</evidence>
<dbReference type="InterPro" id="IPR013783">
    <property type="entry name" value="Ig-like_fold"/>
</dbReference>
<dbReference type="Gene3D" id="3.30.40.10">
    <property type="entry name" value="Zinc/RING finger domain, C3HC4 (zinc finger)"/>
    <property type="match status" value="1"/>
</dbReference>
<dbReference type="SUPFAM" id="SSF57845">
    <property type="entry name" value="B-box zinc-binding domain"/>
    <property type="match status" value="1"/>
</dbReference>
<dbReference type="InterPro" id="IPR018957">
    <property type="entry name" value="Znf_C3HC4_RING-type"/>
</dbReference>
<dbReference type="Gene3D" id="2.60.40.10">
    <property type="entry name" value="Immunoglobulins"/>
    <property type="match status" value="1"/>
</dbReference>
<dbReference type="FunFam" id="2.120.10.30:FF:000037">
    <property type="entry name" value="Uncharacterized protein, isoform E"/>
    <property type="match status" value="1"/>
</dbReference>
<proteinExistence type="inferred from homology"/>
<dbReference type="Pfam" id="PF01436">
    <property type="entry name" value="NHL"/>
    <property type="match status" value="2"/>
</dbReference>
<evidence type="ECO:0000256" key="9">
    <source>
        <dbReference type="SAM" id="Coils"/>
    </source>
</evidence>
<dbReference type="Pfam" id="PF00630">
    <property type="entry name" value="Filamin"/>
    <property type="match status" value="1"/>
</dbReference>
<dbReference type="SUPFAM" id="SSF81296">
    <property type="entry name" value="E set domains"/>
    <property type="match status" value="1"/>
</dbReference>
<keyword evidence="5" id="KW-0862">Zinc</keyword>
<keyword evidence="2" id="KW-0479">Metal-binding</keyword>
<keyword evidence="9" id="KW-0175">Coiled coil</keyword>
<evidence type="ECO:0000259" key="11">
    <source>
        <dbReference type="PROSITE" id="PS50119"/>
    </source>
</evidence>
<dbReference type="PANTHER" id="PTHR25462:SF296">
    <property type="entry name" value="MEIOTIC P26, ISOFORM F"/>
    <property type="match status" value="1"/>
</dbReference>
<dbReference type="SMART" id="SM00557">
    <property type="entry name" value="IG_FLMN"/>
    <property type="match status" value="1"/>
</dbReference>
<evidence type="ECO:0000256" key="7">
    <source>
        <dbReference type="PROSITE-ProRule" id="PRU00087"/>
    </source>
</evidence>
<accession>A0AAU9WD63</accession>
<dbReference type="Pfam" id="PF00643">
    <property type="entry name" value="zf-B_box"/>
    <property type="match status" value="1"/>
</dbReference>
<dbReference type="InterPro" id="IPR017907">
    <property type="entry name" value="Znf_RING_CS"/>
</dbReference>
<dbReference type="Pfam" id="PF00097">
    <property type="entry name" value="zf-C3HC4"/>
    <property type="match status" value="1"/>
</dbReference>
<dbReference type="PROSITE" id="PS50119">
    <property type="entry name" value="ZF_BBOX"/>
    <property type="match status" value="1"/>
</dbReference>
<evidence type="ECO:0000256" key="3">
    <source>
        <dbReference type="ARBA" id="ARBA00022737"/>
    </source>
</evidence>
<dbReference type="InterPro" id="IPR001841">
    <property type="entry name" value="Znf_RING"/>
</dbReference>
<feature type="domain" description="B box-type" evidence="11">
    <location>
        <begin position="153"/>
        <end position="196"/>
    </location>
</feature>
<evidence type="ECO:0000256" key="8">
    <source>
        <dbReference type="PROSITE-ProRule" id="PRU00504"/>
    </source>
</evidence>
<reference evidence="12 13" key="1">
    <citation type="submission" date="2022-05" db="EMBL/GenBank/DDBJ databases">
        <authorList>
            <consortium name="Genoscope - CEA"/>
            <person name="William W."/>
        </authorList>
    </citation>
    <scope>NUCLEOTIDE SEQUENCE [LARGE SCALE GENOMIC DNA]</scope>
</reference>
<sequence>MDVRTLLNNLHREIFCPECKSTLDEPKTLQCLHSVCLRCLNNILRTSGRRDIIKCPECQRESEVPESGNLQDLPSNFRIVSVLDLKAIKECDTTDVKCGNCDKISAQSWYCFGCWTLWCEDCISAHNVIRENKKHRVLATLDFEDKDFEDVLKRPAFCSKLGHERRELEFFCTICGTIVCDACALTHHDGHDKIPLKQAAIERREEFKSKIESKKKRLKTMKDEMRNFEKEWPEIQENAAYVERSVQKFADEIISVIEAKKEAIITEVKESIQCQEARHSENEREIKITEEALELAETLLKRSPNVEIVQPNKFIDNVLQNDPAKVVQDFDEKSDDSDVFGDFLKNQKFFDYVCRKTIGTLKFFPTKTRPHLSDATGRGLTQACKGLKAYIILTTRNREGEQCYQKHDCVTVVGGDSYSEKELETQIQDNEDGTYEISYFPEFKRHGFKPLESLKIQINGEHVHGSPFAVSVDTRKFSPVMSFGQQGSSEGMLNGPYGVAVNERDEIAVSDSDNHRVQVFSSDGTYLRSFGAEGDKQGEFHTPSGIAFDANGNIVVGDSGNQRIQFFSGEGEFKSQIVNSTSLDHCLPESCGISVDNDGNIIVPDCREKSVKIFSPGGQLLRTIGEGQLFSPSHCIQYRDHFFVSDKGDHCIKTFDMKGRLLNSYGSKGVGNKQFNNPCCLSVDKAGRLMISSKQFNDLRGLSIDKVGQLKVYDKLNQRVQLLVIPSGKLRTKFEIKGKECLRTPVSLAVLSDGRIVVPDIFNKCI</sequence>
<dbReference type="AlphaFoldDB" id="A0AAU9WD63"/>
<evidence type="ECO:0000256" key="1">
    <source>
        <dbReference type="ARBA" id="ARBA00008518"/>
    </source>
</evidence>
<evidence type="ECO:0000256" key="5">
    <source>
        <dbReference type="ARBA" id="ARBA00022833"/>
    </source>
</evidence>
<dbReference type="Proteomes" id="UP001159428">
    <property type="component" value="Unassembled WGS sequence"/>
</dbReference>
<dbReference type="InterPro" id="IPR017868">
    <property type="entry name" value="Filamin/ABP280_repeat-like"/>
</dbReference>
<dbReference type="EMBL" id="CALNXJ010000012">
    <property type="protein sequence ID" value="CAH3109763.1"/>
    <property type="molecule type" value="Genomic_DNA"/>
</dbReference>
<dbReference type="PANTHER" id="PTHR25462">
    <property type="entry name" value="BONUS, ISOFORM C-RELATED"/>
    <property type="match status" value="1"/>
</dbReference>
<gene>
    <name evidence="12" type="ORF">PMEA_00003614</name>
</gene>
<feature type="domain" description="RING-type" evidence="10">
    <location>
        <begin position="16"/>
        <end position="59"/>
    </location>
</feature>
<keyword evidence="13" id="KW-1185">Reference proteome</keyword>
<dbReference type="SMART" id="SM00184">
    <property type="entry name" value="RING"/>
    <property type="match status" value="1"/>
</dbReference>
<evidence type="ECO:0000256" key="2">
    <source>
        <dbReference type="ARBA" id="ARBA00022723"/>
    </source>
</evidence>
<dbReference type="Gene3D" id="3.30.160.60">
    <property type="entry name" value="Classic Zinc Finger"/>
    <property type="match status" value="1"/>
</dbReference>
<comment type="similarity">
    <text evidence="1">Belongs to the TRIM/RBCC family.</text>
</comment>
<dbReference type="SMART" id="SM00336">
    <property type="entry name" value="BBOX"/>
    <property type="match status" value="2"/>
</dbReference>
<dbReference type="InterPro" id="IPR013083">
    <property type="entry name" value="Znf_RING/FYVE/PHD"/>
</dbReference>
<evidence type="ECO:0000313" key="13">
    <source>
        <dbReference type="Proteomes" id="UP001159428"/>
    </source>
</evidence>
<dbReference type="SUPFAM" id="SSF57850">
    <property type="entry name" value="RING/U-box"/>
    <property type="match status" value="1"/>
</dbReference>
<evidence type="ECO:0008006" key="14">
    <source>
        <dbReference type="Google" id="ProtNLM"/>
    </source>
</evidence>
<dbReference type="Gene3D" id="2.120.10.30">
    <property type="entry name" value="TolB, C-terminal domain"/>
    <property type="match status" value="2"/>
</dbReference>
<dbReference type="SUPFAM" id="SSF101898">
    <property type="entry name" value="NHL repeat"/>
    <property type="match status" value="1"/>
</dbReference>
<dbReference type="InterPro" id="IPR047153">
    <property type="entry name" value="TRIM45/56/19-like"/>
</dbReference>
<dbReference type="GO" id="GO:0008270">
    <property type="term" value="F:zinc ion binding"/>
    <property type="evidence" value="ECO:0007669"/>
    <property type="project" value="UniProtKB-KW"/>
</dbReference>
<keyword evidence="3" id="KW-0677">Repeat</keyword>
<dbReference type="InterPro" id="IPR011042">
    <property type="entry name" value="6-blade_b-propeller_TolB-like"/>
</dbReference>
<feature type="repeat" description="NHL" evidence="8">
    <location>
        <begin position="480"/>
        <end position="523"/>
    </location>
</feature>
<dbReference type="CDD" id="cd19756">
    <property type="entry name" value="Bbox2"/>
    <property type="match status" value="1"/>
</dbReference>
<organism evidence="12 13">
    <name type="scientific">Pocillopora meandrina</name>
    <dbReference type="NCBI Taxonomy" id="46732"/>
    <lineage>
        <taxon>Eukaryota</taxon>
        <taxon>Metazoa</taxon>
        <taxon>Cnidaria</taxon>
        <taxon>Anthozoa</taxon>
        <taxon>Hexacorallia</taxon>
        <taxon>Scleractinia</taxon>
        <taxon>Astrocoeniina</taxon>
        <taxon>Pocilloporidae</taxon>
        <taxon>Pocillopora</taxon>
    </lineage>
</organism>
<dbReference type="InterPro" id="IPR001298">
    <property type="entry name" value="Filamin/ABP280_rpt"/>
</dbReference>
<dbReference type="PROSITE" id="PS00518">
    <property type="entry name" value="ZF_RING_1"/>
    <property type="match status" value="1"/>
</dbReference>
<dbReference type="InterPro" id="IPR001258">
    <property type="entry name" value="NHL_repeat"/>
</dbReference>
<dbReference type="PROSITE" id="PS51125">
    <property type="entry name" value="NHL"/>
    <property type="match status" value="2"/>
</dbReference>
<comment type="caution">
    <text evidence="12">The sequence shown here is derived from an EMBL/GenBank/DDBJ whole genome shotgun (WGS) entry which is preliminary data.</text>
</comment>
<dbReference type="PROSITE" id="PS50194">
    <property type="entry name" value="FILAMIN_REPEAT"/>
    <property type="match status" value="1"/>
</dbReference>
<evidence type="ECO:0000256" key="6">
    <source>
        <dbReference type="PROSITE-ProRule" id="PRU00024"/>
    </source>
</evidence>
<feature type="coiled-coil region" evidence="9">
    <location>
        <begin position="197"/>
        <end position="238"/>
    </location>
</feature>
<name>A0AAU9WD63_9CNID</name>
<dbReference type="InterPro" id="IPR000315">
    <property type="entry name" value="Znf_B-box"/>
</dbReference>
<dbReference type="PROSITE" id="PS50089">
    <property type="entry name" value="ZF_RING_2"/>
    <property type="match status" value="1"/>
</dbReference>
<dbReference type="InterPro" id="IPR014756">
    <property type="entry name" value="Ig_E-set"/>
</dbReference>
<feature type="repeat" description="NHL" evidence="8">
    <location>
        <begin position="527"/>
        <end position="570"/>
    </location>
</feature>
<protein>
    <recommendedName>
        <fullName evidence="14">E3 ubiquitin-protein ligase TRIM71</fullName>
    </recommendedName>
</protein>
<evidence type="ECO:0000313" key="12">
    <source>
        <dbReference type="EMBL" id="CAH3109763.1"/>
    </source>
</evidence>
<feature type="repeat" description="Filamin" evidence="7">
    <location>
        <begin position="365"/>
        <end position="472"/>
    </location>
</feature>